<dbReference type="GO" id="GO:0016020">
    <property type="term" value="C:membrane"/>
    <property type="evidence" value="ECO:0007669"/>
    <property type="project" value="InterPro"/>
</dbReference>
<keyword evidence="4" id="KW-1185">Reference proteome</keyword>
<dbReference type="InterPro" id="IPR008457">
    <property type="entry name" value="Cu-R_CopD_dom"/>
</dbReference>
<evidence type="ECO:0000259" key="2">
    <source>
        <dbReference type="Pfam" id="PF05425"/>
    </source>
</evidence>
<keyword evidence="1" id="KW-0812">Transmembrane</keyword>
<gene>
    <name evidence="3" type="ORF">SAMN04487954_101172</name>
</gene>
<name>A0A1G8N0J1_9GAMM</name>
<organism evidence="3 4">
    <name type="scientific">Billgrantia gudaonensis</name>
    <dbReference type="NCBI Taxonomy" id="376427"/>
    <lineage>
        <taxon>Bacteria</taxon>
        <taxon>Pseudomonadati</taxon>
        <taxon>Pseudomonadota</taxon>
        <taxon>Gammaproteobacteria</taxon>
        <taxon>Oceanospirillales</taxon>
        <taxon>Halomonadaceae</taxon>
        <taxon>Billgrantia</taxon>
    </lineage>
</organism>
<dbReference type="AlphaFoldDB" id="A0A1G8N0J1"/>
<evidence type="ECO:0000313" key="3">
    <source>
        <dbReference type="EMBL" id="SDI73120.1"/>
    </source>
</evidence>
<sequence length="151" mass="16716">MPLAIALHLIAAVIWVGGMFLAWMVLRPVAAGLLAPPERLALWSRVFQRFFPWVWAAVAVLFGTGLWMLFAVFGGMARAGWHIHSMLGFGLAMTTIFAYIWFVPYPRLLATVQVEAWPEGGNHLSRIRRLIGTNLILGLATVVIASAGRYL</sequence>
<keyword evidence="1" id="KW-1133">Transmembrane helix</keyword>
<keyword evidence="1" id="KW-0472">Membrane</keyword>
<feature type="domain" description="Copper resistance protein D" evidence="2">
    <location>
        <begin position="45"/>
        <end position="146"/>
    </location>
</feature>
<evidence type="ECO:0000313" key="4">
    <source>
        <dbReference type="Proteomes" id="UP000198525"/>
    </source>
</evidence>
<accession>A0A1G8N0J1</accession>
<dbReference type="Pfam" id="PF05425">
    <property type="entry name" value="CopD"/>
    <property type="match status" value="1"/>
</dbReference>
<dbReference type="Proteomes" id="UP000198525">
    <property type="component" value="Unassembled WGS sequence"/>
</dbReference>
<dbReference type="EMBL" id="FNES01000001">
    <property type="protein sequence ID" value="SDI73120.1"/>
    <property type="molecule type" value="Genomic_DNA"/>
</dbReference>
<dbReference type="STRING" id="376427.SAMN04487954_101172"/>
<reference evidence="3 4" key="1">
    <citation type="submission" date="2016-10" db="EMBL/GenBank/DDBJ databases">
        <authorList>
            <person name="de Groot N.N."/>
        </authorList>
    </citation>
    <scope>NUCLEOTIDE SEQUENCE [LARGE SCALE GENOMIC DNA]</scope>
    <source>
        <strain evidence="3 4">CGMCC 1.6133</strain>
    </source>
</reference>
<dbReference type="RefSeq" id="WP_089682124.1">
    <property type="nucleotide sequence ID" value="NZ_FNES01000001.1"/>
</dbReference>
<protein>
    <submittedName>
        <fullName evidence="3">Uncharacterized membrane protein</fullName>
    </submittedName>
</protein>
<feature type="transmembrane region" description="Helical" evidence="1">
    <location>
        <begin position="85"/>
        <end position="102"/>
    </location>
</feature>
<feature type="transmembrane region" description="Helical" evidence="1">
    <location>
        <begin position="50"/>
        <end position="73"/>
    </location>
</feature>
<proteinExistence type="predicted"/>
<feature type="transmembrane region" description="Helical" evidence="1">
    <location>
        <begin position="7"/>
        <end position="30"/>
    </location>
</feature>
<evidence type="ECO:0000256" key="1">
    <source>
        <dbReference type="SAM" id="Phobius"/>
    </source>
</evidence>
<dbReference type="OrthoDB" id="8419862at2"/>
<feature type="transmembrane region" description="Helical" evidence="1">
    <location>
        <begin position="127"/>
        <end position="148"/>
    </location>
</feature>